<feature type="compositionally biased region" description="Low complexity" evidence="2">
    <location>
        <begin position="180"/>
        <end position="192"/>
    </location>
</feature>
<evidence type="ECO:0000313" key="5">
    <source>
        <dbReference type="RefSeq" id="XP_004836980.1"/>
    </source>
</evidence>
<feature type="region of interest" description="Disordered" evidence="2">
    <location>
        <begin position="546"/>
        <end position="609"/>
    </location>
</feature>
<reference evidence="5" key="1">
    <citation type="submission" date="2025-08" db="UniProtKB">
        <authorList>
            <consortium name="RefSeq"/>
        </authorList>
    </citation>
    <scope>IDENTIFICATION</scope>
</reference>
<keyword evidence="4" id="KW-1185">Reference proteome</keyword>
<dbReference type="RefSeq" id="XP_004836980.1">
    <property type="nucleotide sequence ID" value="XM_004836923.2"/>
</dbReference>
<dbReference type="PANTHER" id="PTHR16116">
    <property type="entry name" value="ZINC FINGER PROTEIN 839"/>
    <property type="match status" value="1"/>
</dbReference>
<feature type="compositionally biased region" description="Basic and acidic residues" evidence="2">
    <location>
        <begin position="103"/>
        <end position="112"/>
    </location>
</feature>
<dbReference type="AlphaFoldDB" id="A0AAX6NU20"/>
<protein>
    <submittedName>
        <fullName evidence="5">Zinc finger protein 839 isoform X1</fullName>
    </submittedName>
</protein>
<feature type="compositionally biased region" description="Acidic residues" evidence="2">
    <location>
        <begin position="241"/>
        <end position="256"/>
    </location>
</feature>
<dbReference type="InterPro" id="IPR013087">
    <property type="entry name" value="Znf_C2H2_type"/>
</dbReference>
<dbReference type="Pfam" id="PF15961">
    <property type="entry name" value="DUF4764"/>
    <property type="match status" value="2"/>
</dbReference>
<keyword evidence="1" id="KW-0863">Zinc-finger</keyword>
<feature type="region of interest" description="Disordered" evidence="2">
    <location>
        <begin position="643"/>
        <end position="686"/>
    </location>
</feature>
<evidence type="ECO:0000256" key="2">
    <source>
        <dbReference type="SAM" id="MobiDB-lite"/>
    </source>
</evidence>
<proteinExistence type="predicted"/>
<keyword evidence="1" id="KW-0862">Zinc</keyword>
<dbReference type="CTD" id="55778"/>
<organism evidence="4 5">
    <name type="scientific">Heterocephalus glaber</name>
    <name type="common">Naked mole rat</name>
    <dbReference type="NCBI Taxonomy" id="10181"/>
    <lineage>
        <taxon>Eukaryota</taxon>
        <taxon>Metazoa</taxon>
        <taxon>Chordata</taxon>
        <taxon>Craniata</taxon>
        <taxon>Vertebrata</taxon>
        <taxon>Euteleostomi</taxon>
        <taxon>Mammalia</taxon>
        <taxon>Eutheria</taxon>
        <taxon>Euarchontoglires</taxon>
        <taxon>Glires</taxon>
        <taxon>Rodentia</taxon>
        <taxon>Hystricomorpha</taxon>
        <taxon>Bathyergidae</taxon>
        <taxon>Heterocephalus</taxon>
    </lineage>
</organism>
<gene>
    <name evidence="5" type="primary">Znf839</name>
</gene>
<feature type="compositionally biased region" description="Low complexity" evidence="2">
    <location>
        <begin position="666"/>
        <end position="682"/>
    </location>
</feature>
<feature type="compositionally biased region" description="Gly residues" evidence="2">
    <location>
        <begin position="8"/>
        <end position="21"/>
    </location>
</feature>
<feature type="compositionally biased region" description="Low complexity" evidence="2">
    <location>
        <begin position="559"/>
        <end position="570"/>
    </location>
</feature>
<feature type="region of interest" description="Disordered" evidence="2">
    <location>
        <begin position="102"/>
        <end position="257"/>
    </location>
</feature>
<feature type="compositionally biased region" description="Basic and acidic residues" evidence="2">
    <location>
        <begin position="221"/>
        <end position="240"/>
    </location>
</feature>
<feature type="compositionally biased region" description="Low complexity" evidence="2">
    <location>
        <begin position="135"/>
        <end position="160"/>
    </location>
</feature>
<dbReference type="KEGG" id="hgl:101722355"/>
<evidence type="ECO:0000259" key="3">
    <source>
        <dbReference type="PROSITE" id="PS50157"/>
    </source>
</evidence>
<name>A0AAX6NU20_HETGA</name>
<sequence length="815" mass="84322">MADAEPGTEGGSEHGGGGGRAPPGQGRSAAHVAPLGPEQLQRVLEQVTRAQPPPPFVLQDAARRLRDVAQLAALQRPPGAEPPLPPRLLPPQQLEAICVRVTSGDKGHERPVRPLATIRPQTGGQRPLPGSRPSPVGLGVQPVAPGGPVPAKRAKAAPAPGGLGTTPTPLPASDPPSGPPAVSGSAHSSPAGWHTERVKKLKKSLKVKTRSGRVSRPPKYKAKDYKFIKTEDLADGRPSDSDDYSELSAGDEEEQQDPQALFAATSCALQPRAFRCPTCDKAYIGQGGLARHWRLNPGHSSLQPAPFPEKGHTEASTGRLASLAPPTLLAPCQDRAETAQGGPQNAQCTEGVEAMVLEQDNKSHSALGFPRGDAEGPAESGTAIIRSGAAQPSGGQAVAAGPSTCRSRARLQESLQQCGPEDLVELVLPQLAQVVTVYEFLLAKTKEGRAGQPHFPAVYKEFEELHRRVKAMCEEHLSRAGPASPDPLEVSAPQVAESLGITEFLRKTEAHPDYTGAQCHSLGRAGPRPEEAGSWQGVCEAAQEVPAARKPQQAPLPSGGPEHPAAHGAAWEIPEPGVPTASEGFTPPRSEGSRRMTVSNGDLSVSHPGPQLKVCADSEARCGSAGPAVLCGDSCGPAPCAQLREPKESDPDSGATPGSPGVCSTPSPEAAGAEPGRPGAGPMAPPFEIAAMDIRPEGCAGRTDPAGLPLTTGSHAQDLQQLLRGMEVHLGQGGLEHVVAVRDAVGFEITNGSPEVLSEAQEQIFIQAADGLLLPHAGSVVTPESAVLVTGIAGRGLHVGPLEGTPLPVQAEPSQ</sequence>
<dbReference type="Proteomes" id="UP000694906">
    <property type="component" value="Unplaced"/>
</dbReference>
<dbReference type="PANTHER" id="PTHR16116:SF5">
    <property type="entry name" value="ZINC FINGER PROTEIN 839"/>
    <property type="match status" value="1"/>
</dbReference>
<dbReference type="GeneID" id="101722355"/>
<dbReference type="GO" id="GO:0008270">
    <property type="term" value="F:zinc ion binding"/>
    <property type="evidence" value="ECO:0007669"/>
    <property type="project" value="UniProtKB-KW"/>
</dbReference>
<keyword evidence="1" id="KW-0479">Metal-binding</keyword>
<dbReference type="PROSITE" id="PS50157">
    <property type="entry name" value="ZINC_FINGER_C2H2_2"/>
    <property type="match status" value="1"/>
</dbReference>
<feature type="compositionally biased region" description="Basic residues" evidence="2">
    <location>
        <begin position="197"/>
        <end position="220"/>
    </location>
</feature>
<evidence type="ECO:0000313" key="4">
    <source>
        <dbReference type="Proteomes" id="UP000694906"/>
    </source>
</evidence>
<feature type="compositionally biased region" description="Pro residues" evidence="2">
    <location>
        <begin position="168"/>
        <end position="179"/>
    </location>
</feature>
<dbReference type="InterPro" id="IPR031885">
    <property type="entry name" value="DUF4764"/>
</dbReference>
<accession>A0AAX6NU20</accession>
<dbReference type="InterPro" id="IPR039946">
    <property type="entry name" value="ZN839"/>
</dbReference>
<feature type="domain" description="C2H2-type" evidence="3">
    <location>
        <begin position="274"/>
        <end position="304"/>
    </location>
</feature>
<evidence type="ECO:0000256" key="1">
    <source>
        <dbReference type="PROSITE-ProRule" id="PRU00042"/>
    </source>
</evidence>
<feature type="region of interest" description="Disordered" evidence="2">
    <location>
        <begin position="1"/>
        <end position="34"/>
    </location>
</feature>